<accession>A0A0W0U435</accession>
<evidence type="ECO:0000313" key="3">
    <source>
        <dbReference type="EMBL" id="SPX62132.1"/>
    </source>
</evidence>
<dbReference type="Proteomes" id="UP000054698">
    <property type="component" value="Unassembled WGS sequence"/>
</dbReference>
<evidence type="ECO:0000313" key="2">
    <source>
        <dbReference type="EMBL" id="KTD02597.1"/>
    </source>
</evidence>
<sequence length="327" mass="36681">MNTYKVIFEMKRTQLSKLFVCFALLATSYVGAQPITETEVKPEETKQALFSTALQADWVFSGIVTNESGERYNYYFQMQRDNTQFHAIATLIDGQNQKVLLFEEAITTIEQPAVSNWQVGRAFLQFNPINNSWVFGVKTKAKKGFNFKVDMLKQAGNTPTIQDLRSGIELLVNQTGRLNGHLQTGEDSKEQFVTAQKAWFRQIWVSKPQASLHPFIGILCQFNDGSGFYSVNLQEPDALRGAVAGWRNIEGKAVSMSQFVTLQEEKEGLWHIRIASPKVRLSLQNALAQNDNKNQLIAGLTDGMMPGFCTISKDKIGQQQPGAEVVN</sequence>
<dbReference type="STRING" id="453.Lfee_0752"/>
<reference evidence="3 5" key="2">
    <citation type="submission" date="2018-06" db="EMBL/GenBank/DDBJ databases">
        <authorList>
            <consortium name="Pathogen Informatics"/>
            <person name="Doyle S."/>
        </authorList>
    </citation>
    <scope>NUCLEOTIDE SEQUENCE [LARGE SCALE GENOMIC DNA]</scope>
    <source>
        <strain evidence="3 5">NCTC12022</strain>
    </source>
</reference>
<feature type="chain" id="PRO_5036003111" evidence="1">
    <location>
        <begin position="33"/>
        <end position="327"/>
    </location>
</feature>
<protein>
    <submittedName>
        <fullName evidence="2">Uncharacterized protein</fullName>
    </submittedName>
</protein>
<dbReference type="PATRIC" id="fig|453.4.peg.816"/>
<reference evidence="2 4" key="1">
    <citation type="submission" date="2015-11" db="EMBL/GenBank/DDBJ databases">
        <title>Genomic analysis of 38 Legionella species identifies large and diverse effector repertoires.</title>
        <authorList>
            <person name="Burstein D."/>
            <person name="Amaro F."/>
            <person name="Zusman T."/>
            <person name="Lifshitz Z."/>
            <person name="Cohen O."/>
            <person name="Gilbert J.A."/>
            <person name="Pupko T."/>
            <person name="Shuman H.A."/>
            <person name="Segal G."/>
        </authorList>
    </citation>
    <scope>NUCLEOTIDE SEQUENCE [LARGE SCALE GENOMIC DNA]</scope>
    <source>
        <strain evidence="2 4">WO-44C</strain>
    </source>
</reference>
<keyword evidence="1" id="KW-0732">Signal</keyword>
<proteinExistence type="predicted"/>
<evidence type="ECO:0000313" key="4">
    <source>
        <dbReference type="Proteomes" id="UP000054698"/>
    </source>
</evidence>
<feature type="signal peptide" evidence="1">
    <location>
        <begin position="1"/>
        <end position="32"/>
    </location>
</feature>
<organism evidence="2 4">
    <name type="scientific">Legionella feeleii</name>
    <dbReference type="NCBI Taxonomy" id="453"/>
    <lineage>
        <taxon>Bacteria</taxon>
        <taxon>Pseudomonadati</taxon>
        <taxon>Pseudomonadota</taxon>
        <taxon>Gammaproteobacteria</taxon>
        <taxon>Legionellales</taxon>
        <taxon>Legionellaceae</taxon>
        <taxon>Legionella</taxon>
    </lineage>
</organism>
<dbReference type="AlphaFoldDB" id="A0A0W0U435"/>
<dbReference type="Proteomes" id="UP000251942">
    <property type="component" value="Unassembled WGS sequence"/>
</dbReference>
<gene>
    <name evidence="2" type="ORF">Lfee_0752</name>
    <name evidence="3" type="ORF">NCTC12022_02889</name>
</gene>
<dbReference type="EMBL" id="UASS01000037">
    <property type="protein sequence ID" value="SPX62132.1"/>
    <property type="molecule type" value="Genomic_DNA"/>
</dbReference>
<name>A0A0W0U435_9GAMM</name>
<evidence type="ECO:0000256" key="1">
    <source>
        <dbReference type="SAM" id="SignalP"/>
    </source>
</evidence>
<dbReference type="EMBL" id="LNYB01000023">
    <property type="protein sequence ID" value="KTD02597.1"/>
    <property type="molecule type" value="Genomic_DNA"/>
</dbReference>
<evidence type="ECO:0000313" key="5">
    <source>
        <dbReference type="Proteomes" id="UP000251942"/>
    </source>
</evidence>
<keyword evidence="4" id="KW-1185">Reference proteome</keyword>